<sequence>MKAGVGINGFVWDFSILDTTGQPIEREQKHNLIPAEGLAFLLQAPFGDMSPISSFYIGLFTGNYSPTNSTKATDIPINMGEFAGYTQATRPVWTRTFNGADAYHNDGNKAQFTFQQNATILGAFLVSESTKGSGSGRILSCVRFASPKSVEAGQTSEAAASLTYIPVDSI</sequence>
<evidence type="ECO:0000313" key="1">
    <source>
        <dbReference type="EMBL" id="ONM43156.1"/>
    </source>
</evidence>
<evidence type="ECO:0000313" key="2">
    <source>
        <dbReference type="Proteomes" id="UP000242847"/>
    </source>
</evidence>
<dbReference type="Proteomes" id="UP000242847">
    <property type="component" value="Unassembled WGS sequence"/>
</dbReference>
<accession>A0A1S8DEB9</accession>
<dbReference type="AlphaFoldDB" id="A0A1S8DEB9"/>
<comment type="caution">
    <text evidence="1">The sequence shown here is derived from an EMBL/GenBank/DDBJ whole genome shotgun (WGS) entry which is preliminary data.</text>
</comment>
<dbReference type="STRING" id="254161.SAMN05216256_101120"/>
<organism evidence="1 2">
    <name type="scientific">Halopseudomonas pachastrellae</name>
    <dbReference type="NCBI Taxonomy" id="254161"/>
    <lineage>
        <taxon>Bacteria</taxon>
        <taxon>Pseudomonadati</taxon>
        <taxon>Pseudomonadota</taxon>
        <taxon>Gammaproteobacteria</taxon>
        <taxon>Pseudomonadales</taxon>
        <taxon>Pseudomonadaceae</taxon>
        <taxon>Halopseudomonas</taxon>
    </lineage>
</organism>
<dbReference type="RefSeq" id="WP_083728393.1">
    <property type="nucleotide sequence ID" value="NZ_FOUD01000001.1"/>
</dbReference>
<protein>
    <submittedName>
        <fullName evidence="1">Uncharacterized protein</fullName>
    </submittedName>
</protein>
<name>A0A1S8DEB9_9GAMM</name>
<reference evidence="1 2" key="1">
    <citation type="submission" date="2017-01" db="EMBL/GenBank/DDBJ databases">
        <title>Draft genome sequence of Pseudomonas pachastrellae type strain CCUG 46540T from a deep sea.</title>
        <authorList>
            <person name="Gomila M."/>
            <person name="Mulet M."/>
            <person name="Lalucat J."/>
            <person name="Garcia-Valdes E."/>
        </authorList>
    </citation>
    <scope>NUCLEOTIDE SEQUENCE [LARGE SCALE GENOMIC DNA]</scope>
    <source>
        <strain evidence="1 2">CCUG 46540</strain>
    </source>
</reference>
<gene>
    <name evidence="1" type="ORF">BXT89_14490</name>
</gene>
<proteinExistence type="predicted"/>
<dbReference type="OrthoDB" id="6905082at2"/>
<keyword evidence="2" id="KW-1185">Reference proteome</keyword>
<dbReference type="EMBL" id="MUBC01000035">
    <property type="protein sequence ID" value="ONM43156.1"/>
    <property type="molecule type" value="Genomic_DNA"/>
</dbReference>